<dbReference type="AlphaFoldDB" id="A0A7Z0I027"/>
<evidence type="ECO:0000256" key="3">
    <source>
        <dbReference type="ARBA" id="ARBA00022723"/>
    </source>
</evidence>
<feature type="domain" description="Amidohydrolase-related" evidence="9">
    <location>
        <begin position="101"/>
        <end position="418"/>
    </location>
</feature>
<feature type="binding site" evidence="8">
    <location>
        <position position="359"/>
    </location>
    <ligand>
        <name>4-imidazolone-5-propanoate</name>
        <dbReference type="ChEBI" id="CHEBI:77893"/>
    </ligand>
</feature>
<dbReference type="EC" id="3.5.2.7" evidence="1 8"/>
<reference evidence="10 11" key="1">
    <citation type="journal article" date="2000" name="Arch. Microbiol.">
        <title>Rhodobaca bogoriensis gen. nov. and sp. nov., an alkaliphilic purple nonsulfur bacterium from African Rift Valley soda lakes.</title>
        <authorList>
            <person name="Milford A.D."/>
            <person name="Achenbach L.A."/>
            <person name="Jung D.O."/>
            <person name="Madigan M.T."/>
        </authorList>
    </citation>
    <scope>NUCLEOTIDE SEQUENCE [LARGE SCALE GENOMIC DNA]</scope>
    <source>
        <strain evidence="10 11">2376</strain>
    </source>
</reference>
<accession>A0A7Z0I027</accession>
<dbReference type="Proteomes" id="UP000529417">
    <property type="component" value="Unassembled WGS sequence"/>
</dbReference>
<organism evidence="10 11">
    <name type="scientific">Rhabdonatronobacter sediminivivens</name>
    <dbReference type="NCBI Taxonomy" id="2743469"/>
    <lineage>
        <taxon>Bacteria</taxon>
        <taxon>Pseudomonadati</taxon>
        <taxon>Pseudomonadota</taxon>
        <taxon>Alphaproteobacteria</taxon>
        <taxon>Rhodobacterales</taxon>
        <taxon>Paracoccaceae</taxon>
        <taxon>Rhabdonatronobacter</taxon>
    </lineage>
</organism>
<keyword evidence="3 8" id="KW-0479">Metal-binding</keyword>
<evidence type="ECO:0000256" key="4">
    <source>
        <dbReference type="ARBA" id="ARBA00022801"/>
    </source>
</evidence>
<dbReference type="GO" id="GO:0050480">
    <property type="term" value="F:imidazolonepropionase activity"/>
    <property type="evidence" value="ECO:0007669"/>
    <property type="project" value="UniProtKB-UniRule"/>
</dbReference>
<evidence type="ECO:0000256" key="8">
    <source>
        <dbReference type="HAMAP-Rule" id="MF_00372"/>
    </source>
</evidence>
<dbReference type="SUPFAM" id="SSF51338">
    <property type="entry name" value="Composite domain of metallo-dependent hydrolases"/>
    <property type="match status" value="1"/>
</dbReference>
<dbReference type="InterPro" id="IPR006680">
    <property type="entry name" value="Amidohydro-rel"/>
</dbReference>
<evidence type="ECO:0000313" key="10">
    <source>
        <dbReference type="EMBL" id="NYS25452.1"/>
    </source>
</evidence>
<feature type="binding site" evidence="8">
    <location>
        <position position="358"/>
    </location>
    <ligand>
        <name>N-formimidoyl-L-glutamate</name>
        <dbReference type="ChEBI" id="CHEBI:58928"/>
    </ligand>
</feature>
<dbReference type="GO" id="GO:0008270">
    <property type="term" value="F:zinc ion binding"/>
    <property type="evidence" value="ECO:0007669"/>
    <property type="project" value="UniProtKB-UniRule"/>
</dbReference>
<feature type="binding site" evidence="8">
    <location>
        <position position="181"/>
    </location>
    <ligand>
        <name>4-imidazolone-5-propanoate</name>
        <dbReference type="ChEBI" id="CHEBI:77893"/>
    </ligand>
</feature>
<proteinExistence type="inferred from homology"/>
<protein>
    <recommendedName>
        <fullName evidence="1 8">Imidazolonepropionase</fullName>
        <ecNumber evidence="1 8">3.5.2.7</ecNumber>
    </recommendedName>
    <alternativeName>
        <fullName evidence="8">Imidazolone-5-propionate hydrolase</fullName>
    </alternativeName>
</protein>
<dbReference type="PANTHER" id="PTHR42752">
    <property type="entry name" value="IMIDAZOLONEPROPIONASE"/>
    <property type="match status" value="1"/>
</dbReference>
<comment type="caution">
    <text evidence="10">The sequence shown here is derived from an EMBL/GenBank/DDBJ whole genome shotgun (WGS) entry which is preliminary data.</text>
</comment>
<dbReference type="GO" id="GO:0005737">
    <property type="term" value="C:cytoplasm"/>
    <property type="evidence" value="ECO:0007669"/>
    <property type="project" value="UniProtKB-SubCell"/>
</dbReference>
<keyword evidence="7 8" id="KW-0408">Iron</keyword>
<dbReference type="Gene3D" id="3.20.20.140">
    <property type="entry name" value="Metal-dependent hydrolases"/>
    <property type="match status" value="1"/>
</dbReference>
<dbReference type="HAMAP" id="MF_00372">
    <property type="entry name" value="HutI"/>
    <property type="match status" value="1"/>
</dbReference>
<feature type="binding site" evidence="8">
    <location>
        <position position="181"/>
    </location>
    <ligand>
        <name>N-formimidoyl-L-glutamate</name>
        <dbReference type="ChEBI" id="CHEBI:58928"/>
    </ligand>
</feature>
<keyword evidence="4 8" id="KW-0378">Hydrolase</keyword>
<dbReference type="CDD" id="cd01296">
    <property type="entry name" value="Imidazolone-5PH"/>
    <property type="match status" value="1"/>
</dbReference>
<keyword evidence="11" id="KW-1185">Reference proteome</keyword>
<feature type="binding site" evidence="8">
    <location>
        <position position="118"/>
    </location>
    <ligand>
        <name>4-imidazolone-5-propanoate</name>
        <dbReference type="ChEBI" id="CHEBI:77893"/>
    </ligand>
</feature>
<feature type="binding site" evidence="8">
    <location>
        <position position="282"/>
    </location>
    <ligand>
        <name>4-imidazolone-5-propanoate</name>
        <dbReference type="ChEBI" id="CHEBI:77893"/>
    </ligand>
</feature>
<dbReference type="InterPro" id="IPR005920">
    <property type="entry name" value="HutI"/>
</dbReference>
<dbReference type="GO" id="GO:0019557">
    <property type="term" value="P:L-histidine catabolic process to glutamate and formate"/>
    <property type="evidence" value="ECO:0007669"/>
    <property type="project" value="UniProtKB-UniPathway"/>
</dbReference>
<dbReference type="InterPro" id="IPR011059">
    <property type="entry name" value="Metal-dep_hydrolase_composite"/>
</dbReference>
<feature type="binding site" evidence="8">
    <location>
        <position position="109"/>
    </location>
    <ligand>
        <name>Zn(2+)</name>
        <dbReference type="ChEBI" id="CHEBI:29105"/>
    </ligand>
</feature>
<keyword evidence="2 8" id="KW-0963">Cytoplasm</keyword>
<dbReference type="UniPathway" id="UPA00379">
    <property type="reaction ID" value="UER00551"/>
</dbReference>
<dbReference type="GO" id="GO:0019556">
    <property type="term" value="P:L-histidine catabolic process to glutamate and formamide"/>
    <property type="evidence" value="ECO:0007669"/>
    <property type="project" value="UniProtKB-UniRule"/>
</dbReference>
<feature type="binding site" evidence="8">
    <location>
        <position position="354"/>
    </location>
    <ligand>
        <name>Zn(2+)</name>
        <dbReference type="ChEBI" id="CHEBI:29105"/>
    </ligand>
</feature>
<comment type="subcellular location">
    <subcellularLocation>
        <location evidence="8">Cytoplasm</location>
    </subcellularLocation>
</comment>
<feature type="binding site" evidence="8">
    <location>
        <position position="354"/>
    </location>
    <ligand>
        <name>Fe(3+)</name>
        <dbReference type="ChEBI" id="CHEBI:29034"/>
    </ligand>
</feature>
<evidence type="ECO:0000256" key="1">
    <source>
        <dbReference type="ARBA" id="ARBA00012864"/>
    </source>
</evidence>
<comment type="similarity">
    <text evidence="8">Belongs to the metallo-dependent hydrolases superfamily. HutI family.</text>
</comment>
<dbReference type="FunFam" id="3.20.20.140:FF:000007">
    <property type="entry name" value="Imidazolonepropionase"/>
    <property type="match status" value="1"/>
</dbReference>
<comment type="catalytic activity">
    <reaction evidence="8">
        <text>4-imidazolone-5-propanoate + H2O = N-formimidoyl-L-glutamate</text>
        <dbReference type="Rhea" id="RHEA:23660"/>
        <dbReference type="ChEBI" id="CHEBI:15377"/>
        <dbReference type="ChEBI" id="CHEBI:58928"/>
        <dbReference type="ChEBI" id="CHEBI:77893"/>
        <dbReference type="EC" id="3.5.2.7"/>
    </reaction>
</comment>
<keyword evidence="5 8" id="KW-0369">Histidine metabolism</keyword>
<dbReference type="SUPFAM" id="SSF51556">
    <property type="entry name" value="Metallo-dependent hydrolases"/>
    <property type="match status" value="1"/>
</dbReference>
<evidence type="ECO:0000256" key="6">
    <source>
        <dbReference type="ARBA" id="ARBA00022833"/>
    </source>
</evidence>
<dbReference type="Gene3D" id="2.30.40.10">
    <property type="entry name" value="Urease, subunit C, domain 1"/>
    <property type="match status" value="1"/>
</dbReference>
<comment type="cofactor">
    <cofactor evidence="8">
        <name>Zn(2+)</name>
        <dbReference type="ChEBI" id="CHEBI:29105"/>
    </cofactor>
    <cofactor evidence="8">
        <name>Fe(3+)</name>
        <dbReference type="ChEBI" id="CHEBI:29034"/>
    </cofactor>
    <text evidence="8">Binds 1 zinc or iron ion per subunit.</text>
</comment>
<gene>
    <name evidence="8" type="primary">hutI</name>
    <name evidence="10" type="ORF">HUK65_10645</name>
</gene>
<feature type="binding site" evidence="8">
    <location>
        <position position="109"/>
    </location>
    <ligand>
        <name>Fe(3+)</name>
        <dbReference type="ChEBI" id="CHEBI:29034"/>
    </ligand>
</feature>
<evidence type="ECO:0000256" key="7">
    <source>
        <dbReference type="ARBA" id="ARBA00023004"/>
    </source>
</evidence>
<dbReference type="NCBIfam" id="TIGR01224">
    <property type="entry name" value="hutI"/>
    <property type="match status" value="1"/>
</dbReference>
<feature type="binding site" evidence="8">
    <location>
        <position position="111"/>
    </location>
    <ligand>
        <name>Zn(2+)</name>
        <dbReference type="ChEBI" id="CHEBI:29105"/>
    </ligand>
</feature>
<feature type="binding site" evidence="8">
    <location>
        <position position="111"/>
    </location>
    <ligand>
        <name>Fe(3+)</name>
        <dbReference type="ChEBI" id="CHEBI:29034"/>
    </ligand>
</feature>
<dbReference type="EMBL" id="JACBXS010000019">
    <property type="protein sequence ID" value="NYS25452.1"/>
    <property type="molecule type" value="Genomic_DNA"/>
</dbReference>
<feature type="binding site" evidence="8">
    <location>
        <position position="214"/>
    </location>
    <ligand>
        <name>4-imidazolone-5-propanoate</name>
        <dbReference type="ChEBI" id="CHEBI:77893"/>
    </ligand>
</feature>
<evidence type="ECO:0000313" key="11">
    <source>
        <dbReference type="Proteomes" id="UP000529417"/>
    </source>
</evidence>
<name>A0A7Z0I027_9RHOB</name>
<feature type="binding site" evidence="8">
    <location>
        <position position="279"/>
    </location>
    <ligand>
        <name>Zn(2+)</name>
        <dbReference type="ChEBI" id="CHEBI:29105"/>
    </ligand>
</feature>
<dbReference type="PANTHER" id="PTHR42752:SF1">
    <property type="entry name" value="IMIDAZOLONEPROPIONASE-RELATED"/>
    <property type="match status" value="1"/>
</dbReference>
<dbReference type="Pfam" id="PF01979">
    <property type="entry name" value="Amidohydro_1"/>
    <property type="match status" value="1"/>
</dbReference>
<keyword evidence="6 8" id="KW-0862">Zinc</keyword>
<dbReference type="GO" id="GO:0005506">
    <property type="term" value="F:iron ion binding"/>
    <property type="evidence" value="ECO:0007669"/>
    <property type="project" value="UniProtKB-UniRule"/>
</dbReference>
<sequence length="443" mass="46179">MQRHILRPAVGQKGVAGVKDGHGAPPIDPGIMCIHNSGTTEGEQAPMPLTIDRPTILENARLALPDGVRSGALAVQDGHIAAIGTPPAGDWTRIDLQGRLITPALIDCHTHIIHGGHRAQEFAMRLEGASYAEIARAGGGIVSTVSATRGASVDDLVAQALPRLDALIAEGVTTVEVKSGYGLDMETEIRMLRAARRLETLRPVRIRTSFLGAHAVPAEYSGRADDYLHEICLPALRAAHAEGLVDAVDGFCEGIAFDPAQIARVFDAARALELPVKLHAEQLTHTGGTALAASYGALSADHVEYATDADAQALSAAGTVAVLLPGAFYTLRERQAPPVAAFRAHGVAMALATDCNPGSSPMTSVLLAMNMGCTLFGLTPDEALAGVTRNAARALGLSDCGTLAPGLRADLAIWDVESPAELAYRIGFNPLYARVFGGAATQG</sequence>
<comment type="function">
    <text evidence="8">Catalyzes the hydrolytic cleavage of the carbon-nitrogen bond in imidazolone-5-propanoate to yield N-formimidoyl-L-glutamate. It is the third step in the universal histidine degradation pathway.</text>
</comment>
<feature type="binding site" evidence="8">
    <location>
        <position position="356"/>
    </location>
    <ligand>
        <name>N-formimidoyl-L-glutamate</name>
        <dbReference type="ChEBI" id="CHEBI:58928"/>
    </ligand>
</feature>
<evidence type="ECO:0000256" key="5">
    <source>
        <dbReference type="ARBA" id="ARBA00022808"/>
    </source>
</evidence>
<feature type="binding site" evidence="8">
    <location>
        <position position="279"/>
    </location>
    <ligand>
        <name>Fe(3+)</name>
        <dbReference type="ChEBI" id="CHEBI:29034"/>
    </ligand>
</feature>
<evidence type="ECO:0000259" key="9">
    <source>
        <dbReference type="Pfam" id="PF01979"/>
    </source>
</evidence>
<dbReference type="InterPro" id="IPR032466">
    <property type="entry name" value="Metal_Hydrolase"/>
</dbReference>
<evidence type="ECO:0000256" key="2">
    <source>
        <dbReference type="ARBA" id="ARBA00022490"/>
    </source>
</evidence>
<comment type="pathway">
    <text evidence="8">Amino-acid degradation; L-histidine degradation into L-glutamate; N-formimidoyl-L-glutamate from L-histidine: step 3/3.</text>
</comment>